<evidence type="ECO:0000256" key="2">
    <source>
        <dbReference type="SAM" id="Phobius"/>
    </source>
</evidence>
<reference evidence="4" key="1">
    <citation type="submission" date="2022-03" db="EMBL/GenBank/DDBJ databases">
        <title>Draft genome sequence of Aduncisulcus paluster, a free-living microaerophilic Fornicata.</title>
        <authorList>
            <person name="Yuyama I."/>
            <person name="Kume K."/>
            <person name="Tamura T."/>
            <person name="Inagaki Y."/>
            <person name="Hashimoto T."/>
        </authorList>
    </citation>
    <scope>NUCLEOTIDE SEQUENCE</scope>
    <source>
        <strain evidence="4">NY0171</strain>
    </source>
</reference>
<evidence type="ECO:0000256" key="1">
    <source>
        <dbReference type="PROSITE-ProRule" id="PRU00235"/>
    </source>
</evidence>
<feature type="transmembrane region" description="Helical" evidence="2">
    <location>
        <begin position="473"/>
        <end position="495"/>
    </location>
</feature>
<dbReference type="PROSITE" id="PS50012">
    <property type="entry name" value="RCC1_3"/>
    <property type="match status" value="3"/>
</dbReference>
<evidence type="ECO:0000256" key="3">
    <source>
        <dbReference type="SAM" id="SignalP"/>
    </source>
</evidence>
<dbReference type="InterPro" id="IPR000408">
    <property type="entry name" value="Reg_chr_condens"/>
</dbReference>
<feature type="repeat" description="RCC1" evidence="1">
    <location>
        <begin position="76"/>
        <end position="129"/>
    </location>
</feature>
<comment type="caution">
    <text evidence="4">The sequence shown here is derived from an EMBL/GenBank/DDBJ whole genome shotgun (WGS) entry which is preliminary data.</text>
</comment>
<feature type="repeat" description="RCC1" evidence="1">
    <location>
        <begin position="130"/>
        <end position="188"/>
    </location>
</feature>
<name>A0ABQ5KPB8_9EUKA</name>
<organism evidence="4 5">
    <name type="scientific">Aduncisulcus paluster</name>
    <dbReference type="NCBI Taxonomy" id="2918883"/>
    <lineage>
        <taxon>Eukaryota</taxon>
        <taxon>Metamonada</taxon>
        <taxon>Carpediemonas-like organisms</taxon>
        <taxon>Aduncisulcus</taxon>
    </lineage>
</organism>
<keyword evidence="5" id="KW-1185">Reference proteome</keyword>
<dbReference type="InterPro" id="IPR051553">
    <property type="entry name" value="Ran_GTPase-activating"/>
</dbReference>
<keyword evidence="2" id="KW-1133">Transmembrane helix</keyword>
<feature type="chain" id="PRO_5045789368" evidence="3">
    <location>
        <begin position="17"/>
        <end position="516"/>
    </location>
</feature>
<dbReference type="PANTHER" id="PTHR45982:SF1">
    <property type="entry name" value="REGULATOR OF CHROMOSOME CONDENSATION"/>
    <property type="match status" value="1"/>
</dbReference>
<dbReference type="PANTHER" id="PTHR45982">
    <property type="entry name" value="REGULATOR OF CHROMOSOME CONDENSATION"/>
    <property type="match status" value="1"/>
</dbReference>
<sequence>MLIFVFIINLVSFSQCKQEAASYWAFGDNSNYQYGNNNTISFQKPSLVSCSDCLYDFVQIEGDRAGTFFVALDSVGGVWSWGDNSRGQLGINSVINQTQPTEIPPVYFNLEGVVRISVGTAHVVALTVLGNIYTWGDNSFYQLGYSLAEIDGDVPTYQAFPSIVDSLTSNKIKTISSLPFSNVIVADSGEVFCWGLNEDDENTENSKLVLCGISSGSHTYDHIIEAPTLVPIPESALIVSAHCGDDFVVVISEKGVLYGWGNNKSAQFDPINRGIIWQEATKMSIDDITSDDVIVRCVQVGRGHTILALSNNRIYGTGGNDWGQLCLNPGLEQDRPWIELVIPNNDILTTVSSSAISDPSNHEIEAFDHTLTTNNESTETSNHNTVYVSRHTLIFTGSYSTMVQIPAGPTYACGENDLGQLGVSSSINVISSPNKMLFDDDVVISCILQSDTTSLALLEDNSLYVPPIAIGKIIAISVSILVFIVFWIIVALLWIKDSKKKKEKKLLQDQEWDNDY</sequence>
<dbReference type="Proteomes" id="UP001057375">
    <property type="component" value="Unassembled WGS sequence"/>
</dbReference>
<dbReference type="SUPFAM" id="SSF50985">
    <property type="entry name" value="RCC1/BLIP-II"/>
    <property type="match status" value="2"/>
</dbReference>
<evidence type="ECO:0000313" key="4">
    <source>
        <dbReference type="EMBL" id="GKT34369.1"/>
    </source>
</evidence>
<keyword evidence="2" id="KW-0472">Membrane</keyword>
<dbReference type="PRINTS" id="PR00633">
    <property type="entry name" value="RCCNDNSATION"/>
</dbReference>
<evidence type="ECO:0000313" key="5">
    <source>
        <dbReference type="Proteomes" id="UP001057375"/>
    </source>
</evidence>
<keyword evidence="3" id="KW-0732">Signal</keyword>
<gene>
    <name evidence="4" type="ORF">ADUPG1_007732</name>
</gene>
<feature type="repeat" description="RCC1" evidence="1">
    <location>
        <begin position="408"/>
        <end position="460"/>
    </location>
</feature>
<dbReference type="Gene3D" id="2.130.10.30">
    <property type="entry name" value="Regulator of chromosome condensation 1/beta-lactamase-inhibitor protein II"/>
    <property type="match status" value="2"/>
</dbReference>
<dbReference type="EMBL" id="BQXS01010801">
    <property type="protein sequence ID" value="GKT34369.1"/>
    <property type="molecule type" value="Genomic_DNA"/>
</dbReference>
<accession>A0ABQ5KPB8</accession>
<keyword evidence="2" id="KW-0812">Transmembrane</keyword>
<feature type="signal peptide" evidence="3">
    <location>
        <begin position="1"/>
        <end position="16"/>
    </location>
</feature>
<dbReference type="InterPro" id="IPR009091">
    <property type="entry name" value="RCC1/BLIP-II"/>
</dbReference>
<protein>
    <submittedName>
        <fullName evidence="4">Uncharacterized protein</fullName>
    </submittedName>
</protein>
<dbReference type="Pfam" id="PF00415">
    <property type="entry name" value="RCC1"/>
    <property type="match status" value="2"/>
</dbReference>
<proteinExistence type="predicted"/>